<dbReference type="EMBL" id="CAJVQB010001154">
    <property type="protein sequence ID" value="CAG8523150.1"/>
    <property type="molecule type" value="Genomic_DNA"/>
</dbReference>
<dbReference type="Proteomes" id="UP000789901">
    <property type="component" value="Unassembled WGS sequence"/>
</dbReference>
<name>A0ABM8W4J8_GIGMA</name>
<evidence type="ECO:0000313" key="2">
    <source>
        <dbReference type="Proteomes" id="UP000789901"/>
    </source>
</evidence>
<protein>
    <submittedName>
        <fullName evidence="1">33903_t:CDS:1</fullName>
    </submittedName>
</protein>
<organism evidence="1 2">
    <name type="scientific">Gigaspora margarita</name>
    <dbReference type="NCBI Taxonomy" id="4874"/>
    <lineage>
        <taxon>Eukaryota</taxon>
        <taxon>Fungi</taxon>
        <taxon>Fungi incertae sedis</taxon>
        <taxon>Mucoromycota</taxon>
        <taxon>Glomeromycotina</taxon>
        <taxon>Glomeromycetes</taxon>
        <taxon>Diversisporales</taxon>
        <taxon>Gigasporaceae</taxon>
        <taxon>Gigaspora</taxon>
    </lineage>
</organism>
<sequence length="274" mass="30449">MNNSFKLEIYFFIINTNIASFLQLLSNSTLLQQTFAAITQNSQSTIAPISESTQTLPALSSAIVGVVNTSFKNDFLTFPVSVGDFVLQKISENIVGNWRKNNIKEACDQGIDPPPKPDSDDKMDNRSIASYETMRSSRSSILATNYNIEFNSYEANDDNDIFELSTITSCTTRSSRSLISTQLSKTSFNIVEVNNSKINNDDVSELSTQRQDLQGLLDLQPRSSRIPTRLSAGSNKIENSISAQPANLPLSPLDQNRNNNKLKWILKELPRNGP</sequence>
<evidence type="ECO:0000313" key="1">
    <source>
        <dbReference type="EMBL" id="CAG8523150.1"/>
    </source>
</evidence>
<proteinExistence type="predicted"/>
<gene>
    <name evidence="1" type="ORF">GMARGA_LOCUS3259</name>
</gene>
<reference evidence="1 2" key="1">
    <citation type="submission" date="2021-06" db="EMBL/GenBank/DDBJ databases">
        <authorList>
            <person name="Kallberg Y."/>
            <person name="Tangrot J."/>
            <person name="Rosling A."/>
        </authorList>
    </citation>
    <scope>NUCLEOTIDE SEQUENCE [LARGE SCALE GENOMIC DNA]</scope>
    <source>
        <strain evidence="1 2">120-4 pot B 10/14</strain>
    </source>
</reference>
<keyword evidence="2" id="KW-1185">Reference proteome</keyword>
<accession>A0ABM8W4J8</accession>
<comment type="caution">
    <text evidence="1">The sequence shown here is derived from an EMBL/GenBank/DDBJ whole genome shotgun (WGS) entry which is preliminary data.</text>
</comment>